<dbReference type="PANTHER" id="PTHR43097:SF5">
    <property type="entry name" value="GLUTAMATE--TRNA LIGASE"/>
    <property type="match status" value="1"/>
</dbReference>
<dbReference type="STRING" id="93759.A0A1R3FWD1"/>
<dbReference type="Gene3D" id="3.40.50.620">
    <property type="entry name" value="HUPs"/>
    <property type="match status" value="1"/>
</dbReference>
<dbReference type="AlphaFoldDB" id="A0A1R3FWD1"/>
<protein>
    <submittedName>
        <fullName evidence="9">Glutamyl/glutaminyl-tRNA synthetase, class Ib</fullName>
    </submittedName>
</protein>
<keyword evidence="3 6" id="KW-0067">ATP-binding</keyword>
<keyword evidence="10" id="KW-1185">Reference proteome</keyword>
<evidence type="ECO:0000256" key="6">
    <source>
        <dbReference type="RuleBase" id="RU363037"/>
    </source>
</evidence>
<dbReference type="InterPro" id="IPR014729">
    <property type="entry name" value="Rossmann-like_a/b/a_fold"/>
</dbReference>
<evidence type="ECO:0000256" key="5">
    <source>
        <dbReference type="ARBA" id="ARBA00023146"/>
    </source>
</evidence>
<keyword evidence="4 6" id="KW-0648">Protein biosynthesis</keyword>
<organism evidence="9 10">
    <name type="scientific">Corchorus olitorius</name>
    <dbReference type="NCBI Taxonomy" id="93759"/>
    <lineage>
        <taxon>Eukaryota</taxon>
        <taxon>Viridiplantae</taxon>
        <taxon>Streptophyta</taxon>
        <taxon>Embryophyta</taxon>
        <taxon>Tracheophyta</taxon>
        <taxon>Spermatophyta</taxon>
        <taxon>Magnoliopsida</taxon>
        <taxon>eudicotyledons</taxon>
        <taxon>Gunneridae</taxon>
        <taxon>Pentapetalae</taxon>
        <taxon>rosids</taxon>
        <taxon>malvids</taxon>
        <taxon>Malvales</taxon>
        <taxon>Malvaceae</taxon>
        <taxon>Grewioideae</taxon>
        <taxon>Apeibeae</taxon>
        <taxon>Corchorus</taxon>
    </lineage>
</organism>
<evidence type="ECO:0000313" key="10">
    <source>
        <dbReference type="Proteomes" id="UP000187203"/>
    </source>
</evidence>
<dbReference type="GO" id="GO:0004818">
    <property type="term" value="F:glutamate-tRNA ligase activity"/>
    <property type="evidence" value="ECO:0007669"/>
    <property type="project" value="TreeGrafter"/>
</dbReference>
<comment type="similarity">
    <text evidence="6">Belongs to the class-I aminoacyl-tRNA synthetase family.</text>
</comment>
<gene>
    <name evidence="9" type="ORF">COLO4_38242</name>
</gene>
<dbReference type="GO" id="GO:0005524">
    <property type="term" value="F:ATP binding"/>
    <property type="evidence" value="ECO:0007669"/>
    <property type="project" value="UniProtKB-KW"/>
</dbReference>
<evidence type="ECO:0000256" key="4">
    <source>
        <dbReference type="ARBA" id="ARBA00022917"/>
    </source>
</evidence>
<keyword evidence="1 6" id="KW-0436">Ligase</keyword>
<dbReference type="PANTHER" id="PTHR43097">
    <property type="entry name" value="GLUTAMINE-TRNA LIGASE"/>
    <property type="match status" value="1"/>
</dbReference>
<feature type="region of interest" description="Disordered" evidence="7">
    <location>
        <begin position="1"/>
        <end position="24"/>
    </location>
</feature>
<feature type="domain" description="Glutamyl/glutaminyl-tRNA synthetase class Ib catalytic" evidence="8">
    <location>
        <begin position="32"/>
        <end position="104"/>
    </location>
</feature>
<keyword evidence="2 6" id="KW-0547">Nucleotide-binding</keyword>
<dbReference type="GO" id="GO:0005829">
    <property type="term" value="C:cytosol"/>
    <property type="evidence" value="ECO:0007669"/>
    <property type="project" value="TreeGrafter"/>
</dbReference>
<evidence type="ECO:0000256" key="3">
    <source>
        <dbReference type="ARBA" id="ARBA00022840"/>
    </source>
</evidence>
<dbReference type="SUPFAM" id="SSF52374">
    <property type="entry name" value="Nucleotidylyl transferase"/>
    <property type="match status" value="1"/>
</dbReference>
<accession>A0A1R3FWD1</accession>
<sequence>MAKSVNGYISDKEKAGSRPSNELDLPGAEIGKLDMQDLNKMLRDPVYYCCNLVPHHRIESKYKLYPTYDFVCPFVDSKDGITHALRSSEYHDCDAQYYRIQGDLIWG</sequence>
<dbReference type="OrthoDB" id="10250478at2759"/>
<evidence type="ECO:0000256" key="2">
    <source>
        <dbReference type="ARBA" id="ARBA00022741"/>
    </source>
</evidence>
<dbReference type="Proteomes" id="UP000187203">
    <property type="component" value="Unassembled WGS sequence"/>
</dbReference>
<name>A0A1R3FWD1_9ROSI</name>
<dbReference type="InterPro" id="IPR050132">
    <property type="entry name" value="Gln/Glu-tRNA_Ligase"/>
</dbReference>
<dbReference type="InterPro" id="IPR020058">
    <property type="entry name" value="Glu/Gln-tRNA-synth_Ib_cat-dom"/>
</dbReference>
<proteinExistence type="inferred from homology"/>
<dbReference type="GO" id="GO:0017102">
    <property type="term" value="C:methionyl glutamyl tRNA synthetase complex"/>
    <property type="evidence" value="ECO:0007669"/>
    <property type="project" value="TreeGrafter"/>
</dbReference>
<evidence type="ECO:0000256" key="1">
    <source>
        <dbReference type="ARBA" id="ARBA00022598"/>
    </source>
</evidence>
<evidence type="ECO:0000313" key="9">
    <source>
        <dbReference type="EMBL" id="OMO50050.1"/>
    </source>
</evidence>
<reference evidence="10" key="1">
    <citation type="submission" date="2013-09" db="EMBL/GenBank/DDBJ databases">
        <title>Corchorus olitorius genome sequencing.</title>
        <authorList>
            <person name="Alam M."/>
            <person name="Haque M.S."/>
            <person name="Islam M.S."/>
            <person name="Emdad E.M."/>
            <person name="Islam M.M."/>
            <person name="Ahmed B."/>
            <person name="Halim A."/>
            <person name="Hossen Q.M.M."/>
            <person name="Hossain M.Z."/>
            <person name="Ahmed R."/>
            <person name="Khan M.M."/>
            <person name="Islam R."/>
            <person name="Rashid M.M."/>
            <person name="Khan S.A."/>
            <person name="Rahman M.S."/>
            <person name="Alam M."/>
            <person name="Yahiya A.S."/>
            <person name="Khan M.S."/>
            <person name="Azam M.S."/>
            <person name="Haque T."/>
            <person name="Lashkar M.Z.H."/>
            <person name="Akhand A.I."/>
            <person name="Morshed G."/>
            <person name="Roy S."/>
            <person name="Uddin K.S."/>
            <person name="Rabeya T."/>
            <person name="Hossain A.S."/>
            <person name="Chowdhury A."/>
            <person name="Snigdha A.R."/>
            <person name="Mortoza M.S."/>
            <person name="Matin S.A."/>
            <person name="Hoque S.M.E."/>
            <person name="Islam M.K."/>
            <person name="Roy D.K."/>
            <person name="Haider R."/>
            <person name="Moosa M.M."/>
            <person name="Elias S.M."/>
            <person name="Hasan A.M."/>
            <person name="Jahan S."/>
            <person name="Shafiuddin M."/>
            <person name="Mahmood N."/>
            <person name="Shommy N.S."/>
        </authorList>
    </citation>
    <scope>NUCLEOTIDE SEQUENCE [LARGE SCALE GENOMIC DNA]</scope>
    <source>
        <strain evidence="10">cv. O-4</strain>
    </source>
</reference>
<comment type="caution">
    <text evidence="9">The sequence shown here is derived from an EMBL/GenBank/DDBJ whole genome shotgun (WGS) entry which is preliminary data.</text>
</comment>
<dbReference type="GO" id="GO:0006424">
    <property type="term" value="P:glutamyl-tRNA aminoacylation"/>
    <property type="evidence" value="ECO:0007669"/>
    <property type="project" value="TreeGrafter"/>
</dbReference>
<evidence type="ECO:0000256" key="7">
    <source>
        <dbReference type="SAM" id="MobiDB-lite"/>
    </source>
</evidence>
<evidence type="ECO:0000259" key="8">
    <source>
        <dbReference type="Pfam" id="PF00749"/>
    </source>
</evidence>
<keyword evidence="5 6" id="KW-0030">Aminoacyl-tRNA synthetase</keyword>
<dbReference type="EMBL" id="AWUE01024701">
    <property type="protein sequence ID" value="OMO50050.1"/>
    <property type="molecule type" value="Genomic_DNA"/>
</dbReference>
<dbReference type="Pfam" id="PF00749">
    <property type="entry name" value="tRNA-synt_1c"/>
    <property type="match status" value="1"/>
</dbReference>